<keyword evidence="11 16" id="KW-0010">Activator</keyword>
<evidence type="ECO:0000256" key="11">
    <source>
        <dbReference type="ARBA" id="ARBA00023159"/>
    </source>
</evidence>
<organism evidence="18 19">
    <name type="scientific">Canis familiaris papillomavirus 4</name>
    <dbReference type="NCBI Taxonomy" id="464980"/>
    <lineage>
        <taxon>Viruses</taxon>
        <taxon>Monodnaviria</taxon>
        <taxon>Shotokuvirae</taxon>
        <taxon>Cossaviricota</taxon>
        <taxon>Papovaviricetes</taxon>
        <taxon>Zurhausenvirales</taxon>
        <taxon>Papillomaviridae</taxon>
        <taxon>Firstpapillomavirinae</taxon>
        <taxon>Chipapillomavirus</taxon>
        <taxon>Chipapillomavirus 2</taxon>
    </lineage>
</organism>
<dbReference type="InterPro" id="IPR001334">
    <property type="entry name" value="E6"/>
</dbReference>
<dbReference type="HAMAP" id="MF_04006">
    <property type="entry name" value="HPV_E6"/>
    <property type="match status" value="1"/>
</dbReference>
<evidence type="ECO:0000256" key="6">
    <source>
        <dbReference type="ARBA" id="ARBA00022723"/>
    </source>
</evidence>
<dbReference type="Gene3D" id="3.30.240.40">
    <property type="entry name" value="E6 early regulatory protein"/>
    <property type="match status" value="2"/>
</dbReference>
<evidence type="ECO:0000256" key="1">
    <source>
        <dbReference type="ARBA" id="ARBA00006346"/>
    </source>
</evidence>
<evidence type="ECO:0000256" key="9">
    <source>
        <dbReference type="ARBA" id="ARBA00023015"/>
    </source>
</evidence>
<keyword evidence="7 16" id="KW-0863">Zinc-finger</keyword>
<evidence type="ECO:0000256" key="4">
    <source>
        <dbReference type="ARBA" id="ARBA00022581"/>
    </source>
</evidence>
<dbReference type="GO" id="GO:0006351">
    <property type="term" value="P:DNA-templated transcription"/>
    <property type="evidence" value="ECO:0007669"/>
    <property type="project" value="UniProtKB-UniRule"/>
</dbReference>
<evidence type="ECO:0000256" key="3">
    <source>
        <dbReference type="ARBA" id="ARBA00022562"/>
    </source>
</evidence>
<keyword evidence="15 16" id="KW-1119">Modulation of host cell apoptosis by virus</keyword>
<comment type="function">
    <text evidence="16">Plays a major role in the induction and maintenance of cellular transformation. E6 associates with host UBE3A/E6-AP ubiquitin-protein ligase and modulates its activity. Protects host keratinocytes from apoptosis by mediating the degradation of host BAK1. May also inhibit host immune response.</text>
</comment>
<dbReference type="GO" id="GO:0039648">
    <property type="term" value="P:symbiont-mediated perturbation of host ubiquitin-like protein modification"/>
    <property type="evidence" value="ECO:0007669"/>
    <property type="project" value="UniProtKB-UniRule"/>
</dbReference>
<evidence type="ECO:0000256" key="10">
    <source>
        <dbReference type="ARBA" id="ARBA00023125"/>
    </source>
</evidence>
<dbReference type="GO" id="GO:0003677">
    <property type="term" value="F:DNA binding"/>
    <property type="evidence" value="ECO:0007669"/>
    <property type="project" value="UniProtKB-UniRule"/>
</dbReference>
<keyword evidence="2 16" id="KW-0244">Early protein</keyword>
<evidence type="ECO:0000313" key="19">
    <source>
        <dbReference type="Proteomes" id="UP000103253"/>
    </source>
</evidence>
<evidence type="ECO:0000256" key="5">
    <source>
        <dbReference type="ARBA" id="ARBA00022632"/>
    </source>
</evidence>
<keyword evidence="12 16" id="KW-0804">Transcription</keyword>
<keyword evidence="13 16" id="KW-1035">Host cytoplasm</keyword>
<dbReference type="Proteomes" id="UP000103253">
    <property type="component" value="Segment"/>
</dbReference>
<proteinExistence type="inferred from homology"/>
<dbReference type="GO" id="GO:0042025">
    <property type="term" value="C:host cell nucleus"/>
    <property type="evidence" value="ECO:0007669"/>
    <property type="project" value="UniProtKB-SubCell"/>
</dbReference>
<comment type="subunit">
    <text evidence="16">Forms homodimers. Interacts with ubiquitin-protein ligase UBE3A/E6-AP; this interaction stimulates UBE3A ubiquitin activity. Interacts with host BAK1.</text>
</comment>
<dbReference type="GO" id="GO:0030430">
    <property type="term" value="C:host cell cytoplasm"/>
    <property type="evidence" value="ECO:0007669"/>
    <property type="project" value="UniProtKB-SubCell"/>
</dbReference>
<dbReference type="GO" id="GO:0052150">
    <property type="term" value="P:symbiont-mediated perturbation of host apoptosis"/>
    <property type="evidence" value="ECO:0007669"/>
    <property type="project" value="UniProtKB-KW"/>
</dbReference>
<keyword evidence="9 16" id="KW-0805">Transcription regulation</keyword>
<protein>
    <recommendedName>
        <fullName evidence="16 17">Protein E6</fullName>
    </recommendedName>
</protein>
<dbReference type="GeneID" id="5846809"/>
<evidence type="ECO:0000256" key="15">
    <source>
        <dbReference type="ARBA" id="ARBA00023323"/>
    </source>
</evidence>
<dbReference type="EMBL" id="EF584537">
    <property type="protein sequence ID" value="ABU86868.1"/>
    <property type="molecule type" value="Genomic_DNA"/>
</dbReference>
<gene>
    <name evidence="16 18" type="primary">E6</name>
</gene>
<dbReference type="RefSeq" id="YP_001648800.1">
    <property type="nucleotide sequence ID" value="NC_010226.1"/>
</dbReference>
<dbReference type="GO" id="GO:0008270">
    <property type="term" value="F:zinc ion binding"/>
    <property type="evidence" value="ECO:0007669"/>
    <property type="project" value="UniProtKB-KW"/>
</dbReference>
<evidence type="ECO:0000256" key="12">
    <source>
        <dbReference type="ARBA" id="ARBA00023163"/>
    </source>
</evidence>
<keyword evidence="5 16" id="KW-1090">Inhibition of host innate immune response by virus</keyword>
<accession>A9XNH2</accession>
<keyword evidence="8 16" id="KW-0862">Zinc</keyword>
<comment type="similarity">
    <text evidence="1 16 17">Belongs to the papillomaviridae E6 protein family.</text>
</comment>
<evidence type="ECO:0000256" key="7">
    <source>
        <dbReference type="ARBA" id="ARBA00022771"/>
    </source>
</evidence>
<dbReference type="InterPro" id="IPR038575">
    <property type="entry name" value="E6_sf"/>
</dbReference>
<keyword evidence="10 16" id="KW-0238">DNA-binding</keyword>
<evidence type="ECO:0000256" key="13">
    <source>
        <dbReference type="ARBA" id="ARBA00023200"/>
    </source>
</evidence>
<dbReference type="GO" id="GO:0039502">
    <property type="term" value="P:symbiont-mediated suppression of host type I interferon-mediated signaling pathway"/>
    <property type="evidence" value="ECO:0007669"/>
    <property type="project" value="UniProtKB-UniRule"/>
</dbReference>
<comment type="caution">
    <text evidence="16">Lacks conserved residue(s) required for the propagation of feature annotation.</text>
</comment>
<dbReference type="Pfam" id="PF00518">
    <property type="entry name" value="E6"/>
    <property type="match status" value="1"/>
</dbReference>
<keyword evidence="4 16" id="KW-0945">Host-virus interaction</keyword>
<name>A9XNH2_9PAPI</name>
<evidence type="ECO:0000256" key="17">
    <source>
        <dbReference type="RuleBase" id="RU363123"/>
    </source>
</evidence>
<dbReference type="GO" id="GO:0052170">
    <property type="term" value="P:symbiont-mediated suppression of host innate immune response"/>
    <property type="evidence" value="ECO:0007669"/>
    <property type="project" value="UniProtKB-KW"/>
</dbReference>
<reference evidence="18 19" key="1">
    <citation type="submission" date="2007-04" db="EMBL/GenBank/DDBJ databases">
        <authorList>
            <person name="Tobler K."/>
            <person name="Lange C."/>
            <person name="Ackermann M."/>
            <person name="Favrot C."/>
        </authorList>
    </citation>
    <scope>NUCLEOTIDE SEQUENCE [LARGE SCALE GENOMIC DNA]</scope>
    <source>
        <strain evidence="18">Pug2006</strain>
    </source>
</reference>
<evidence type="ECO:0000256" key="14">
    <source>
        <dbReference type="ARBA" id="ARBA00023280"/>
    </source>
</evidence>
<dbReference type="GO" id="GO:0006355">
    <property type="term" value="P:regulation of DNA-templated transcription"/>
    <property type="evidence" value="ECO:0007669"/>
    <property type="project" value="UniProtKB-UniRule"/>
</dbReference>
<evidence type="ECO:0000256" key="8">
    <source>
        <dbReference type="ARBA" id="ARBA00022833"/>
    </source>
</evidence>
<feature type="zinc finger region" evidence="16">
    <location>
        <begin position="25"/>
        <end position="61"/>
    </location>
</feature>
<keyword evidence="6 16" id="KW-0479">Metal-binding</keyword>
<keyword evidence="14 16" id="KW-0899">Viral immunoevasion</keyword>
<keyword evidence="3 16" id="KW-1048">Host nucleus</keyword>
<comment type="subcellular location">
    <subcellularLocation>
        <location evidence="16 17">Host cytoplasm</location>
    </subcellularLocation>
    <subcellularLocation>
        <location evidence="16 17">Host nucleus</location>
    </subcellularLocation>
</comment>
<dbReference type="SUPFAM" id="SSF161229">
    <property type="entry name" value="E6 C-terminal domain-like"/>
    <property type="match status" value="2"/>
</dbReference>
<sequence>MARPWSVAGLCAQTGTSFENIRLPCVFCKQWMDRDDCAAFDFKILQLSWKGGRPHGCCTACARSIAQRETARFTSEVITHKDFVDRVGFGLWFIPVRCPICLSLVSAIQKLAAITRKQKFVKVRGRWRTLCTLCTESDNDWERRHFERHCP</sequence>
<evidence type="ECO:0000313" key="18">
    <source>
        <dbReference type="EMBL" id="ABU86868.1"/>
    </source>
</evidence>
<dbReference type="KEGG" id="vg:5846809"/>
<evidence type="ECO:0000256" key="16">
    <source>
        <dbReference type="HAMAP-Rule" id="MF_04006"/>
    </source>
</evidence>
<keyword evidence="19" id="KW-1185">Reference proteome</keyword>
<dbReference type="OrthoDB" id="27353at10239"/>
<feature type="zinc finger region" evidence="16">
    <location>
        <begin position="98"/>
        <end position="134"/>
    </location>
</feature>
<evidence type="ECO:0000256" key="2">
    <source>
        <dbReference type="ARBA" id="ARBA00022518"/>
    </source>
</evidence>